<organism evidence="1 2">
    <name type="scientific">Liparis tanakae</name>
    <name type="common">Tanaka's snailfish</name>
    <dbReference type="NCBI Taxonomy" id="230148"/>
    <lineage>
        <taxon>Eukaryota</taxon>
        <taxon>Metazoa</taxon>
        <taxon>Chordata</taxon>
        <taxon>Craniata</taxon>
        <taxon>Vertebrata</taxon>
        <taxon>Euteleostomi</taxon>
        <taxon>Actinopterygii</taxon>
        <taxon>Neopterygii</taxon>
        <taxon>Teleostei</taxon>
        <taxon>Neoteleostei</taxon>
        <taxon>Acanthomorphata</taxon>
        <taxon>Eupercaria</taxon>
        <taxon>Perciformes</taxon>
        <taxon>Cottioidei</taxon>
        <taxon>Cottales</taxon>
        <taxon>Liparidae</taxon>
        <taxon>Liparis</taxon>
    </lineage>
</organism>
<dbReference type="AlphaFoldDB" id="A0A4Z2IZU0"/>
<gene>
    <name evidence="1" type="ORF">EYF80_006944</name>
</gene>
<dbReference type="EMBL" id="SRLO01000037">
    <property type="protein sequence ID" value="TNN82703.1"/>
    <property type="molecule type" value="Genomic_DNA"/>
</dbReference>
<sequence length="74" mass="8434">MMKGIRASIAPSPLIVVRDVMLPSWLSIKRQLLNLFHAEESNADMGYLQRLPQINEWMDGSPHSMNEEAVEKVI</sequence>
<name>A0A4Z2IZU0_9TELE</name>
<dbReference type="Proteomes" id="UP000314294">
    <property type="component" value="Unassembled WGS sequence"/>
</dbReference>
<keyword evidence="2" id="KW-1185">Reference proteome</keyword>
<protein>
    <submittedName>
        <fullName evidence="1">Uncharacterized protein</fullName>
    </submittedName>
</protein>
<accession>A0A4Z2IZU0</accession>
<comment type="caution">
    <text evidence="1">The sequence shown here is derived from an EMBL/GenBank/DDBJ whole genome shotgun (WGS) entry which is preliminary data.</text>
</comment>
<proteinExistence type="predicted"/>
<reference evidence="1 2" key="1">
    <citation type="submission" date="2019-03" db="EMBL/GenBank/DDBJ databases">
        <title>First draft genome of Liparis tanakae, snailfish: a comprehensive survey of snailfish specific genes.</title>
        <authorList>
            <person name="Kim W."/>
            <person name="Song I."/>
            <person name="Jeong J.-H."/>
            <person name="Kim D."/>
            <person name="Kim S."/>
            <person name="Ryu S."/>
            <person name="Song J.Y."/>
            <person name="Lee S.K."/>
        </authorList>
    </citation>
    <scope>NUCLEOTIDE SEQUENCE [LARGE SCALE GENOMIC DNA]</scope>
    <source>
        <tissue evidence="1">Muscle</tissue>
    </source>
</reference>
<evidence type="ECO:0000313" key="1">
    <source>
        <dbReference type="EMBL" id="TNN82703.1"/>
    </source>
</evidence>
<evidence type="ECO:0000313" key="2">
    <source>
        <dbReference type="Proteomes" id="UP000314294"/>
    </source>
</evidence>